<keyword evidence="1" id="KW-0597">Phosphoprotein</keyword>
<feature type="domain" description="ANTAR" evidence="3">
    <location>
        <begin position="118"/>
        <end position="179"/>
    </location>
</feature>
<dbReference type="RefSeq" id="WP_008519056.1">
    <property type="nucleotide sequence ID" value="NZ_ACJM01000025.1"/>
</dbReference>
<dbReference type="EMBL" id="ACJM01000025">
    <property type="protein sequence ID" value="EEG76128.1"/>
    <property type="molecule type" value="Genomic_DNA"/>
</dbReference>
<protein>
    <submittedName>
        <fullName evidence="4">Response regulator receiver and ANTAR domain protein</fullName>
    </submittedName>
</protein>
<dbReference type="InterPro" id="IPR011006">
    <property type="entry name" value="CheY-like_superfamily"/>
</dbReference>
<dbReference type="GO" id="GO:0000160">
    <property type="term" value="P:phosphorelay signal transduction system"/>
    <property type="evidence" value="ECO:0007669"/>
    <property type="project" value="InterPro"/>
</dbReference>
<feature type="domain" description="Response regulatory" evidence="2">
    <location>
        <begin position="4"/>
        <end position="112"/>
    </location>
</feature>
<dbReference type="InterPro" id="IPR008327">
    <property type="entry name" value="Sig_transdc_resp-reg_antiterm"/>
</dbReference>
<dbReference type="Gene3D" id="3.40.50.2300">
    <property type="match status" value="1"/>
</dbReference>
<evidence type="ECO:0000256" key="1">
    <source>
        <dbReference type="PROSITE-ProRule" id="PRU00169"/>
    </source>
</evidence>
<dbReference type="InterPro" id="IPR005561">
    <property type="entry name" value="ANTAR"/>
</dbReference>
<dbReference type="STRING" id="555088.DealDRAFT_3045"/>
<evidence type="ECO:0000313" key="5">
    <source>
        <dbReference type="Proteomes" id="UP000006443"/>
    </source>
</evidence>
<accession>C0GKN6</accession>
<dbReference type="InterPro" id="IPR036388">
    <property type="entry name" value="WH-like_DNA-bd_sf"/>
</dbReference>
<dbReference type="SUPFAM" id="SSF52172">
    <property type="entry name" value="CheY-like"/>
    <property type="match status" value="1"/>
</dbReference>
<feature type="modified residue" description="4-aspartylphosphate" evidence="1">
    <location>
        <position position="54"/>
    </location>
</feature>
<evidence type="ECO:0000259" key="2">
    <source>
        <dbReference type="PROSITE" id="PS50110"/>
    </source>
</evidence>
<gene>
    <name evidence="4" type="ORF">DealDRAFT_3045</name>
</gene>
<dbReference type="PIRSF" id="PIRSF036382">
    <property type="entry name" value="RR_antiterm"/>
    <property type="match status" value="1"/>
</dbReference>
<dbReference type="PROSITE" id="PS50110">
    <property type="entry name" value="RESPONSE_REGULATORY"/>
    <property type="match status" value="1"/>
</dbReference>
<sequence length="185" mass="19964">MSGVRVVVSASAGIRKKVGSVMATAGNLVIGETDSGPGALRMIQSLQPDVVVIDTDSPHGKSAAEMLEEDGQIGLVLLGTHQRRERNGPYISGMILKPVQDTALITAVEFAAAAQHRMRKMADELAKMKETLATRKAVEKAKGILMETLGLPEAQAYKRIQQQSMNKRVSIRRIAEAIITANDFK</sequence>
<keyword evidence="5" id="KW-1185">Reference proteome</keyword>
<dbReference type="eggNOG" id="COG3707">
    <property type="taxonomic scope" value="Bacteria"/>
</dbReference>
<dbReference type="InterPro" id="IPR001789">
    <property type="entry name" value="Sig_transdc_resp-reg_receiver"/>
</dbReference>
<dbReference type="Pfam" id="PF03861">
    <property type="entry name" value="ANTAR"/>
    <property type="match status" value="1"/>
</dbReference>
<proteinExistence type="predicted"/>
<dbReference type="PROSITE" id="PS50921">
    <property type="entry name" value="ANTAR"/>
    <property type="match status" value="1"/>
</dbReference>
<dbReference type="GO" id="GO:0003723">
    <property type="term" value="F:RNA binding"/>
    <property type="evidence" value="ECO:0007669"/>
    <property type="project" value="InterPro"/>
</dbReference>
<dbReference type="SMART" id="SM01012">
    <property type="entry name" value="ANTAR"/>
    <property type="match status" value="1"/>
</dbReference>
<name>C0GKN6_DETAL</name>
<organism evidence="4 5">
    <name type="scientific">Dethiobacter alkaliphilus AHT 1</name>
    <dbReference type="NCBI Taxonomy" id="555088"/>
    <lineage>
        <taxon>Bacteria</taxon>
        <taxon>Bacillati</taxon>
        <taxon>Bacillota</taxon>
        <taxon>Dethiobacteria</taxon>
        <taxon>Dethiobacterales</taxon>
        <taxon>Dethiobacteraceae</taxon>
        <taxon>Dethiobacter</taxon>
    </lineage>
</organism>
<reference evidence="4 5" key="1">
    <citation type="submission" date="2009-02" db="EMBL/GenBank/DDBJ databases">
        <title>Sequencing of the draft genome and assembly of Dethiobacter alkaliphilus AHT 1.</title>
        <authorList>
            <consortium name="US DOE Joint Genome Institute (JGI-PGF)"/>
            <person name="Lucas S."/>
            <person name="Copeland A."/>
            <person name="Lapidus A."/>
            <person name="Glavina del Rio T."/>
            <person name="Dalin E."/>
            <person name="Tice H."/>
            <person name="Bruce D."/>
            <person name="Goodwin L."/>
            <person name="Pitluck S."/>
            <person name="Larimer F."/>
            <person name="Land M.L."/>
            <person name="Hauser L."/>
            <person name="Muyzer G."/>
        </authorList>
    </citation>
    <scope>NUCLEOTIDE SEQUENCE [LARGE SCALE GENOMIC DNA]</scope>
    <source>
        <strain evidence="4 5">AHT 1</strain>
    </source>
</reference>
<evidence type="ECO:0000313" key="4">
    <source>
        <dbReference type="EMBL" id="EEG76128.1"/>
    </source>
</evidence>
<comment type="caution">
    <text evidence="4">The sequence shown here is derived from an EMBL/GenBank/DDBJ whole genome shotgun (WGS) entry which is preliminary data.</text>
</comment>
<dbReference type="AlphaFoldDB" id="C0GKN6"/>
<dbReference type="Proteomes" id="UP000006443">
    <property type="component" value="Unassembled WGS sequence"/>
</dbReference>
<dbReference type="Gene3D" id="1.10.10.10">
    <property type="entry name" value="Winged helix-like DNA-binding domain superfamily/Winged helix DNA-binding domain"/>
    <property type="match status" value="1"/>
</dbReference>
<evidence type="ECO:0000259" key="3">
    <source>
        <dbReference type="PROSITE" id="PS50921"/>
    </source>
</evidence>